<dbReference type="OrthoDB" id="2413521at2759"/>
<evidence type="ECO:0000256" key="3">
    <source>
        <dbReference type="ARBA" id="ARBA00022833"/>
    </source>
</evidence>
<sequence length="192" mass="22100">MSNLENFNTLPEEDLEGLVDVEMEDLDDIDNMEEIDEMEDIEEIKDAEVFTDIDDIENLVNIGIENKITNISEIPIEIISTAGNSNKDRSSPVWQYIYEKKNNDNKVIARVCAICEQNYSPTTSTRILNRHLKNKHNIILTLKNSLYSTKIPYGKEDIECKKECFNAIFNLIIGAQLPFSFIEHPLVREMAK</sequence>
<organism evidence="5 6">
    <name type="scientific">Racocetra fulgida</name>
    <dbReference type="NCBI Taxonomy" id="60492"/>
    <lineage>
        <taxon>Eukaryota</taxon>
        <taxon>Fungi</taxon>
        <taxon>Fungi incertae sedis</taxon>
        <taxon>Mucoromycota</taxon>
        <taxon>Glomeromycotina</taxon>
        <taxon>Glomeromycetes</taxon>
        <taxon>Diversisporales</taxon>
        <taxon>Gigasporaceae</taxon>
        <taxon>Racocetra</taxon>
    </lineage>
</organism>
<dbReference type="Pfam" id="PF02892">
    <property type="entry name" value="zf-BED"/>
    <property type="match status" value="1"/>
</dbReference>
<evidence type="ECO:0000259" key="4">
    <source>
        <dbReference type="Pfam" id="PF02892"/>
    </source>
</evidence>
<dbReference type="SMART" id="SM00614">
    <property type="entry name" value="ZnF_BED"/>
    <property type="match status" value="1"/>
</dbReference>
<dbReference type="Proteomes" id="UP000789396">
    <property type="component" value="Unassembled WGS sequence"/>
</dbReference>
<dbReference type="SUPFAM" id="SSF57667">
    <property type="entry name" value="beta-beta-alpha zinc fingers"/>
    <property type="match status" value="1"/>
</dbReference>
<gene>
    <name evidence="5" type="ORF">RFULGI_LOCUS14175</name>
</gene>
<keyword evidence="2" id="KW-0863">Zinc-finger</keyword>
<keyword evidence="1" id="KW-0479">Metal-binding</keyword>
<protein>
    <submittedName>
        <fullName evidence="5">16509_t:CDS:1</fullName>
    </submittedName>
</protein>
<dbReference type="GO" id="GO:0003677">
    <property type="term" value="F:DNA binding"/>
    <property type="evidence" value="ECO:0007669"/>
    <property type="project" value="InterPro"/>
</dbReference>
<dbReference type="GO" id="GO:0008270">
    <property type="term" value="F:zinc ion binding"/>
    <property type="evidence" value="ECO:0007669"/>
    <property type="project" value="UniProtKB-KW"/>
</dbReference>
<dbReference type="AlphaFoldDB" id="A0A9N9J0J7"/>
<evidence type="ECO:0000313" key="5">
    <source>
        <dbReference type="EMBL" id="CAG8759198.1"/>
    </source>
</evidence>
<proteinExistence type="predicted"/>
<evidence type="ECO:0000313" key="6">
    <source>
        <dbReference type="Proteomes" id="UP000789396"/>
    </source>
</evidence>
<feature type="domain" description="BED-type" evidence="4">
    <location>
        <begin position="91"/>
        <end position="137"/>
    </location>
</feature>
<evidence type="ECO:0000256" key="2">
    <source>
        <dbReference type="ARBA" id="ARBA00022771"/>
    </source>
</evidence>
<dbReference type="InterPro" id="IPR003656">
    <property type="entry name" value="Znf_BED"/>
</dbReference>
<feature type="non-terminal residue" evidence="5">
    <location>
        <position position="192"/>
    </location>
</feature>
<reference evidence="5" key="1">
    <citation type="submission" date="2021-06" db="EMBL/GenBank/DDBJ databases">
        <authorList>
            <person name="Kallberg Y."/>
            <person name="Tangrot J."/>
            <person name="Rosling A."/>
        </authorList>
    </citation>
    <scope>NUCLEOTIDE SEQUENCE</scope>
    <source>
        <strain evidence="5">IN212</strain>
    </source>
</reference>
<name>A0A9N9J0J7_9GLOM</name>
<comment type="caution">
    <text evidence="5">The sequence shown here is derived from an EMBL/GenBank/DDBJ whole genome shotgun (WGS) entry which is preliminary data.</text>
</comment>
<keyword evidence="3" id="KW-0862">Zinc</keyword>
<dbReference type="EMBL" id="CAJVPZ010040259">
    <property type="protein sequence ID" value="CAG8759198.1"/>
    <property type="molecule type" value="Genomic_DNA"/>
</dbReference>
<accession>A0A9N9J0J7</accession>
<keyword evidence="6" id="KW-1185">Reference proteome</keyword>
<evidence type="ECO:0000256" key="1">
    <source>
        <dbReference type="ARBA" id="ARBA00022723"/>
    </source>
</evidence>
<dbReference type="InterPro" id="IPR036236">
    <property type="entry name" value="Znf_C2H2_sf"/>
</dbReference>